<evidence type="ECO:0000313" key="7">
    <source>
        <dbReference type="Proteomes" id="UP000519897"/>
    </source>
</evidence>
<dbReference type="SMART" id="SM00345">
    <property type="entry name" value="HTH_GNTR"/>
    <property type="match status" value="1"/>
</dbReference>
<dbReference type="Proteomes" id="UP000519897">
    <property type="component" value="Unassembled WGS sequence"/>
</dbReference>
<keyword evidence="3" id="KW-0804">Transcription</keyword>
<dbReference type="GO" id="GO:0003700">
    <property type="term" value="F:DNA-binding transcription factor activity"/>
    <property type="evidence" value="ECO:0007669"/>
    <property type="project" value="InterPro"/>
</dbReference>
<dbReference type="Pfam" id="PF00392">
    <property type="entry name" value="GntR"/>
    <property type="match status" value="1"/>
</dbReference>
<keyword evidence="1" id="KW-0805">Transcription regulation</keyword>
<dbReference type="AlphaFoldDB" id="A0A7W6LEZ2"/>
<organism evidence="6 7">
    <name type="scientific">Rhizobium rhizoryzae</name>
    <dbReference type="NCBI Taxonomy" id="451876"/>
    <lineage>
        <taxon>Bacteria</taxon>
        <taxon>Pseudomonadati</taxon>
        <taxon>Pseudomonadota</taxon>
        <taxon>Alphaproteobacteria</taxon>
        <taxon>Hyphomicrobiales</taxon>
        <taxon>Rhizobiaceae</taxon>
        <taxon>Rhizobium/Agrobacterium group</taxon>
        <taxon>Rhizobium</taxon>
    </lineage>
</organism>
<dbReference type="EMBL" id="JACIEC010000001">
    <property type="protein sequence ID" value="MBB4143154.1"/>
    <property type="molecule type" value="Genomic_DNA"/>
</dbReference>
<dbReference type="InterPro" id="IPR028082">
    <property type="entry name" value="Peripla_BP_I"/>
</dbReference>
<feature type="region of interest" description="Disordered" evidence="4">
    <location>
        <begin position="360"/>
        <end position="379"/>
    </location>
</feature>
<name>A0A7W6LEZ2_9HYPH</name>
<sequence length="379" mass="41836">MEKIEKLQDYLKSLATTAQPGDRLPTVRSLMRDFKISQPGVQRALQALKEEGLVDAQVGRGTFFVGSSANPSAAGTRILPQKGRSVILLRRPSATQRARFVMDRLQAMVTDGGDMTLEVGYSNADHARRVLQSLPRFDACVIQNSFEQMPVEMLASLRRKSDNVIVDGAWLVGTDVDAVGFEWGRPVERAVRLLATSGHQDIHYITTANSFLANELGLHRYRQIREEAPYATLLHEPDLLPSLPSREFELAVLERLAAIAREPGEKRRGVLVWGIESGQRLRAGLHARGIRVPEDISIVLLGRSDVEAEREGFFHLIGYSAQEQAEALYARLKSRWSDPHAPYGLSLITMHEVEGHSVLLAPSSAPDGPPSQAKDKPGG</sequence>
<dbReference type="InterPro" id="IPR050679">
    <property type="entry name" value="Bact_HTH_transcr_reg"/>
</dbReference>
<protein>
    <submittedName>
        <fullName evidence="6">DNA-binding LacI/PurR family transcriptional regulator</fullName>
    </submittedName>
</protein>
<proteinExistence type="predicted"/>
<dbReference type="InterPro" id="IPR036388">
    <property type="entry name" value="WH-like_DNA-bd_sf"/>
</dbReference>
<dbReference type="Gene3D" id="3.40.50.2300">
    <property type="match status" value="2"/>
</dbReference>
<accession>A0A7W6LEZ2</accession>
<keyword evidence="2 6" id="KW-0238">DNA-binding</keyword>
<gene>
    <name evidence="6" type="ORF">GGQ72_001653</name>
</gene>
<dbReference type="PROSITE" id="PS50949">
    <property type="entry name" value="HTH_GNTR"/>
    <property type="match status" value="1"/>
</dbReference>
<dbReference type="SUPFAM" id="SSF53822">
    <property type="entry name" value="Periplasmic binding protein-like I"/>
    <property type="match status" value="1"/>
</dbReference>
<dbReference type="GO" id="GO:0045892">
    <property type="term" value="P:negative regulation of DNA-templated transcription"/>
    <property type="evidence" value="ECO:0007669"/>
    <property type="project" value="TreeGrafter"/>
</dbReference>
<dbReference type="InterPro" id="IPR036390">
    <property type="entry name" value="WH_DNA-bd_sf"/>
</dbReference>
<dbReference type="InterPro" id="IPR046335">
    <property type="entry name" value="LacI/GalR-like_sensor"/>
</dbReference>
<dbReference type="InterPro" id="IPR000524">
    <property type="entry name" value="Tscrpt_reg_HTH_GntR"/>
</dbReference>
<evidence type="ECO:0000256" key="1">
    <source>
        <dbReference type="ARBA" id="ARBA00023015"/>
    </source>
</evidence>
<keyword evidence="7" id="KW-1185">Reference proteome</keyword>
<dbReference type="Pfam" id="PF13377">
    <property type="entry name" value="Peripla_BP_3"/>
    <property type="match status" value="1"/>
</dbReference>
<dbReference type="GO" id="GO:0003677">
    <property type="term" value="F:DNA binding"/>
    <property type="evidence" value="ECO:0007669"/>
    <property type="project" value="UniProtKB-KW"/>
</dbReference>
<dbReference type="PANTHER" id="PTHR44846">
    <property type="entry name" value="MANNOSYL-D-GLYCERATE TRANSPORT/METABOLISM SYSTEM REPRESSOR MNGR-RELATED"/>
    <property type="match status" value="1"/>
</dbReference>
<comment type="caution">
    <text evidence="6">The sequence shown here is derived from an EMBL/GenBank/DDBJ whole genome shotgun (WGS) entry which is preliminary data.</text>
</comment>
<dbReference type="Gene3D" id="1.10.10.10">
    <property type="entry name" value="Winged helix-like DNA-binding domain superfamily/Winged helix DNA-binding domain"/>
    <property type="match status" value="1"/>
</dbReference>
<evidence type="ECO:0000256" key="2">
    <source>
        <dbReference type="ARBA" id="ARBA00023125"/>
    </source>
</evidence>
<evidence type="ECO:0000313" key="6">
    <source>
        <dbReference type="EMBL" id="MBB4143154.1"/>
    </source>
</evidence>
<feature type="domain" description="HTH gntR-type" evidence="5">
    <location>
        <begin position="1"/>
        <end position="67"/>
    </location>
</feature>
<dbReference type="RefSeq" id="WP_062553180.1">
    <property type="nucleotide sequence ID" value="NZ_CP049250.1"/>
</dbReference>
<dbReference type="SUPFAM" id="SSF46785">
    <property type="entry name" value="Winged helix' DNA-binding domain"/>
    <property type="match status" value="1"/>
</dbReference>
<evidence type="ECO:0000256" key="4">
    <source>
        <dbReference type="SAM" id="MobiDB-lite"/>
    </source>
</evidence>
<reference evidence="6 7" key="1">
    <citation type="submission" date="2020-08" db="EMBL/GenBank/DDBJ databases">
        <title>Genomic Encyclopedia of Type Strains, Phase IV (KMG-IV): sequencing the most valuable type-strain genomes for metagenomic binning, comparative biology and taxonomic classification.</title>
        <authorList>
            <person name="Goeker M."/>
        </authorList>
    </citation>
    <scope>NUCLEOTIDE SEQUENCE [LARGE SCALE GENOMIC DNA]</scope>
    <source>
        <strain evidence="6 7">DSM 29514</strain>
    </source>
</reference>
<evidence type="ECO:0000256" key="3">
    <source>
        <dbReference type="ARBA" id="ARBA00023163"/>
    </source>
</evidence>
<dbReference type="PANTHER" id="PTHR44846:SF17">
    <property type="entry name" value="GNTR-FAMILY TRANSCRIPTIONAL REGULATOR"/>
    <property type="match status" value="1"/>
</dbReference>
<evidence type="ECO:0000259" key="5">
    <source>
        <dbReference type="PROSITE" id="PS50949"/>
    </source>
</evidence>